<name>A0ABT2RWT7_9FIRM</name>
<dbReference type="Pfam" id="PF03965">
    <property type="entry name" value="Penicillinase_R"/>
    <property type="match status" value="1"/>
</dbReference>
<dbReference type="PIRSF" id="PIRSF019455">
    <property type="entry name" value="CopR_AtkY"/>
    <property type="match status" value="1"/>
</dbReference>
<reference evidence="5 6" key="1">
    <citation type="journal article" date="2021" name="ISME Commun">
        <title>Automated analysis of genomic sequences facilitates high-throughput and comprehensive description of bacteria.</title>
        <authorList>
            <person name="Hitch T.C.A."/>
        </authorList>
    </citation>
    <scope>NUCLEOTIDE SEQUENCE [LARGE SCALE GENOMIC DNA]</scope>
    <source>
        <strain evidence="5 6">Sanger_04</strain>
    </source>
</reference>
<keyword evidence="2" id="KW-0805">Transcription regulation</keyword>
<comment type="similarity">
    <text evidence="1">Belongs to the BlaI transcriptional regulatory family.</text>
</comment>
<dbReference type="EMBL" id="JAOQKC010000006">
    <property type="protein sequence ID" value="MCU6696505.1"/>
    <property type="molecule type" value="Genomic_DNA"/>
</dbReference>
<keyword evidence="3" id="KW-0238">DNA-binding</keyword>
<comment type="caution">
    <text evidence="5">The sequence shown here is derived from an EMBL/GenBank/DDBJ whole genome shotgun (WGS) entry which is preliminary data.</text>
</comment>
<evidence type="ECO:0000313" key="6">
    <source>
        <dbReference type="Proteomes" id="UP001652461"/>
    </source>
</evidence>
<dbReference type="InterPro" id="IPR005650">
    <property type="entry name" value="BlaI_family"/>
</dbReference>
<sequence>MKRLPDSELELMQIIWDAGHPVTRLEIEYQLPVDRKLSATTILSFLSRLQEKGFVDVYREGKSNVYEAAVPKNAYLKEESRSIWKRLYQNSVGNFIAALGSGDELSDEDLDELQDFLDRERRERGK</sequence>
<dbReference type="SUPFAM" id="SSF46785">
    <property type="entry name" value="Winged helix' DNA-binding domain"/>
    <property type="match status" value="1"/>
</dbReference>
<dbReference type="RefSeq" id="WP_158362854.1">
    <property type="nucleotide sequence ID" value="NZ_JAOQKC010000006.1"/>
</dbReference>
<keyword evidence="4" id="KW-0804">Transcription</keyword>
<accession>A0ABT2RWT7</accession>
<dbReference type="Proteomes" id="UP001652461">
    <property type="component" value="Unassembled WGS sequence"/>
</dbReference>
<gene>
    <name evidence="5" type="ORF">OCV63_06275</name>
</gene>
<protein>
    <submittedName>
        <fullName evidence="5">BlaI/MecI/CopY family transcriptional regulator</fullName>
    </submittedName>
</protein>
<evidence type="ECO:0000256" key="2">
    <source>
        <dbReference type="ARBA" id="ARBA00023015"/>
    </source>
</evidence>
<evidence type="ECO:0000256" key="1">
    <source>
        <dbReference type="ARBA" id="ARBA00011046"/>
    </source>
</evidence>
<dbReference type="Gene3D" id="1.10.10.10">
    <property type="entry name" value="Winged helix-like DNA-binding domain superfamily/Winged helix DNA-binding domain"/>
    <property type="match status" value="1"/>
</dbReference>
<dbReference type="InterPro" id="IPR036388">
    <property type="entry name" value="WH-like_DNA-bd_sf"/>
</dbReference>
<dbReference type="InterPro" id="IPR036390">
    <property type="entry name" value="WH_DNA-bd_sf"/>
</dbReference>
<evidence type="ECO:0000313" key="5">
    <source>
        <dbReference type="EMBL" id="MCU6696505.1"/>
    </source>
</evidence>
<dbReference type="Gene3D" id="1.10.4040.10">
    <property type="entry name" value="Penicillinase repressor domain"/>
    <property type="match status" value="1"/>
</dbReference>
<evidence type="ECO:0000256" key="3">
    <source>
        <dbReference type="ARBA" id="ARBA00023125"/>
    </source>
</evidence>
<evidence type="ECO:0000256" key="4">
    <source>
        <dbReference type="ARBA" id="ARBA00023163"/>
    </source>
</evidence>
<proteinExistence type="inferred from homology"/>
<keyword evidence="6" id="KW-1185">Reference proteome</keyword>
<organism evidence="5 6">
    <name type="scientific">Laedolimicola ammoniilytica</name>
    <dbReference type="NCBI Taxonomy" id="2981771"/>
    <lineage>
        <taxon>Bacteria</taxon>
        <taxon>Bacillati</taxon>
        <taxon>Bacillota</taxon>
        <taxon>Clostridia</taxon>
        <taxon>Lachnospirales</taxon>
        <taxon>Lachnospiraceae</taxon>
        <taxon>Laedolimicola</taxon>
    </lineage>
</organism>